<dbReference type="Pfam" id="PF00128">
    <property type="entry name" value="Alpha-amylase"/>
    <property type="match status" value="1"/>
</dbReference>
<dbReference type="EMBL" id="JBBCAQ010000036">
    <property type="protein sequence ID" value="KAK7575717.1"/>
    <property type="molecule type" value="Genomic_DNA"/>
</dbReference>
<dbReference type="Gene3D" id="3.20.20.80">
    <property type="entry name" value="Glycosidases"/>
    <property type="match status" value="3"/>
</dbReference>
<accession>A0AAN9XYX8</accession>
<sequence>MAILTCYGIFQFGIRSKLDHFSNLQIGSDWITPFYESPLNDMGYDISNYTAVNPLFGTMEDFEELIKEAKKRGIRSKLDHFSNLQIGSDWITPFYESPLNDMGYDISNYTAVNPLFGTMEDFEELIKEAKKRGIRSKLDHFSNLQIGSDWITPFYESPLNDMGYDISNYTAVNPLFGTMEDFEELIKEAKKRGKWVNGQ</sequence>
<organism evidence="2 3">
    <name type="scientific">Parthenolecanium corni</name>
    <dbReference type="NCBI Taxonomy" id="536013"/>
    <lineage>
        <taxon>Eukaryota</taxon>
        <taxon>Metazoa</taxon>
        <taxon>Ecdysozoa</taxon>
        <taxon>Arthropoda</taxon>
        <taxon>Hexapoda</taxon>
        <taxon>Insecta</taxon>
        <taxon>Pterygota</taxon>
        <taxon>Neoptera</taxon>
        <taxon>Paraneoptera</taxon>
        <taxon>Hemiptera</taxon>
        <taxon>Sternorrhyncha</taxon>
        <taxon>Coccoidea</taxon>
        <taxon>Coccidae</taxon>
        <taxon>Parthenolecanium</taxon>
    </lineage>
</organism>
<dbReference type="Proteomes" id="UP001367676">
    <property type="component" value="Unassembled WGS sequence"/>
</dbReference>
<evidence type="ECO:0000313" key="3">
    <source>
        <dbReference type="Proteomes" id="UP001367676"/>
    </source>
</evidence>
<protein>
    <recommendedName>
        <fullName evidence="1">Glycosyl hydrolase family 13 catalytic domain-containing protein</fullName>
    </recommendedName>
</protein>
<dbReference type="PANTHER" id="PTHR10357">
    <property type="entry name" value="ALPHA-AMYLASE FAMILY MEMBER"/>
    <property type="match status" value="1"/>
</dbReference>
<evidence type="ECO:0000259" key="1">
    <source>
        <dbReference type="Pfam" id="PF00128"/>
    </source>
</evidence>
<gene>
    <name evidence="2" type="ORF">V9T40_012003</name>
</gene>
<feature type="domain" description="Glycosyl hydrolase family 13 catalytic" evidence="1">
    <location>
        <begin position="72"/>
        <end position="142"/>
    </location>
</feature>
<dbReference type="InterPro" id="IPR017853">
    <property type="entry name" value="GH"/>
</dbReference>
<dbReference type="AlphaFoldDB" id="A0AAN9XYX8"/>
<dbReference type="GO" id="GO:0004556">
    <property type="term" value="F:alpha-amylase activity"/>
    <property type="evidence" value="ECO:0007669"/>
    <property type="project" value="TreeGrafter"/>
</dbReference>
<proteinExistence type="predicted"/>
<dbReference type="GO" id="GO:0009313">
    <property type="term" value="P:oligosaccharide catabolic process"/>
    <property type="evidence" value="ECO:0007669"/>
    <property type="project" value="TreeGrafter"/>
</dbReference>
<dbReference type="InterPro" id="IPR006047">
    <property type="entry name" value="GH13_cat_dom"/>
</dbReference>
<dbReference type="SUPFAM" id="SSF51445">
    <property type="entry name" value="(Trans)glycosidases"/>
    <property type="match status" value="3"/>
</dbReference>
<dbReference type="PANTHER" id="PTHR10357:SF179">
    <property type="entry name" value="NEUTRAL AND BASIC AMINO ACID TRANSPORT PROTEIN RBAT"/>
    <property type="match status" value="1"/>
</dbReference>
<name>A0AAN9XYX8_9HEMI</name>
<keyword evidence="3" id="KW-1185">Reference proteome</keyword>
<comment type="caution">
    <text evidence="2">The sequence shown here is derived from an EMBL/GenBank/DDBJ whole genome shotgun (WGS) entry which is preliminary data.</text>
</comment>
<reference evidence="2 3" key="1">
    <citation type="submission" date="2024-03" db="EMBL/GenBank/DDBJ databases">
        <title>Adaptation during the transition from Ophiocordyceps entomopathogen to insect associate is accompanied by gene loss and intensified selection.</title>
        <authorList>
            <person name="Ward C.M."/>
            <person name="Onetto C.A."/>
            <person name="Borneman A.R."/>
        </authorList>
    </citation>
    <scope>NUCLEOTIDE SEQUENCE [LARGE SCALE GENOMIC DNA]</scope>
    <source>
        <strain evidence="2">AWRI1</strain>
        <tissue evidence="2">Single Adult Female</tissue>
    </source>
</reference>
<evidence type="ECO:0000313" key="2">
    <source>
        <dbReference type="EMBL" id="KAK7575717.1"/>
    </source>
</evidence>